<evidence type="ECO:0000313" key="1">
    <source>
        <dbReference type="EMBL" id="VUT03870.1"/>
    </source>
</evidence>
<protein>
    <submittedName>
        <fullName evidence="1">Uncharacterized protein</fullName>
    </submittedName>
</protein>
<proteinExistence type="predicted"/>
<evidence type="ECO:0000313" key="2">
    <source>
        <dbReference type="Proteomes" id="UP000317374"/>
    </source>
</evidence>
<dbReference type="EMBL" id="CABGGW010000051">
    <property type="protein sequence ID" value="VUT03870.1"/>
    <property type="molecule type" value="Genomic_DNA"/>
</dbReference>
<accession>A0A564ND11</accession>
<gene>
    <name evidence="1" type="ORF">SB6422_03665</name>
</gene>
<organism evidence="1 2">
    <name type="scientific">Klebsiella huaxiensis</name>
    <dbReference type="NCBI Taxonomy" id="2153354"/>
    <lineage>
        <taxon>Bacteria</taxon>
        <taxon>Pseudomonadati</taxon>
        <taxon>Pseudomonadota</taxon>
        <taxon>Gammaproteobacteria</taxon>
        <taxon>Enterobacterales</taxon>
        <taxon>Enterobacteriaceae</taxon>
        <taxon>Klebsiella/Raoultella group</taxon>
        <taxon>Klebsiella</taxon>
    </lineage>
</organism>
<dbReference type="Proteomes" id="UP000317374">
    <property type="component" value="Unassembled WGS sequence"/>
</dbReference>
<sequence>MPQYKIEKKIEYAPDGSVISTFWDIYDEEGRVFRSGLDTEEMAQEILEYLEIADKLNPNQHQRIDPN</sequence>
<name>A0A564ND11_9ENTR</name>
<dbReference type="AlphaFoldDB" id="A0A564ND11"/>
<dbReference type="RefSeq" id="WP_142514514.1">
    <property type="nucleotide sequence ID" value="NZ_CABGGW010000051.1"/>
</dbReference>
<reference evidence="1 2" key="1">
    <citation type="submission" date="2019-07" db="EMBL/GenBank/DDBJ databases">
        <authorList>
            <person name="Brisse S."/>
            <person name="Rodrigues C."/>
            <person name="Thorpe H."/>
        </authorList>
    </citation>
    <scope>NUCLEOTIDE SEQUENCE [LARGE SCALE GENOMIC DNA]</scope>
    <source>
        <strain evidence="1">SB6422</strain>
    </source>
</reference>